<feature type="region of interest" description="Disordered" evidence="1">
    <location>
        <begin position="1"/>
        <end position="160"/>
    </location>
</feature>
<feature type="compositionally biased region" description="Low complexity" evidence="1">
    <location>
        <begin position="101"/>
        <end position="111"/>
    </location>
</feature>
<dbReference type="OrthoDB" id="4096107at2759"/>
<proteinExistence type="predicted"/>
<dbReference type="InterPro" id="IPR013268">
    <property type="entry name" value="UTP16"/>
</dbReference>
<accession>A0A8H7ZAB4</accession>
<evidence type="ECO:0000313" key="3">
    <source>
        <dbReference type="Proteomes" id="UP000669133"/>
    </source>
</evidence>
<gene>
    <name evidence="2" type="ORF">I9W82_004513</name>
</gene>
<name>A0A8H7ZAB4_9ASCO</name>
<dbReference type="Pfam" id="PF08297">
    <property type="entry name" value="U3_snoRNA_assoc"/>
    <property type="match status" value="1"/>
</dbReference>
<dbReference type="EMBL" id="JAEOAQ010000006">
    <property type="protein sequence ID" value="KAG5418183.1"/>
    <property type="molecule type" value="Genomic_DNA"/>
</dbReference>
<evidence type="ECO:0000313" key="2">
    <source>
        <dbReference type="EMBL" id="KAG5418183.1"/>
    </source>
</evidence>
<comment type="caution">
    <text evidence="2">The sequence shown here is derived from an EMBL/GenBank/DDBJ whole genome shotgun (WGS) entry which is preliminary data.</text>
</comment>
<dbReference type="AlphaFoldDB" id="A0A8H7ZAB4"/>
<feature type="compositionally biased region" description="Basic and acidic residues" evidence="1">
    <location>
        <begin position="112"/>
        <end position="150"/>
    </location>
</feature>
<organism evidence="2 3">
    <name type="scientific">Candida metapsilosis</name>
    <dbReference type="NCBI Taxonomy" id="273372"/>
    <lineage>
        <taxon>Eukaryota</taxon>
        <taxon>Fungi</taxon>
        <taxon>Dikarya</taxon>
        <taxon>Ascomycota</taxon>
        <taxon>Saccharomycotina</taxon>
        <taxon>Pichiomycetes</taxon>
        <taxon>Debaryomycetaceae</taxon>
        <taxon>Candida/Lodderomyces clade</taxon>
        <taxon>Candida</taxon>
    </lineage>
</organism>
<sequence>MVVTRSKLHKTDHSHDLGVLNNPDDVSSENILSYDDTYSKPHNAAPKNKKIKFDDDDDDDESIPNEVEEIQDQNDIGEIEEDSEDDSEDEDSDEAPEEESTSAAKEQLIAKQKQEQQRQAELAKEAKERRKLQNERFKQQQLEKKQREMAKQQSTVQELPEFLPDDIASILEKPQLESEIKAKHIRLDDPSFHLSKKQQIEQKLRELKRSKVKGVKKGPVYVKTQTFGAPVKVVPRSEGKILKNKQKWLSRKSINRK</sequence>
<evidence type="ECO:0000256" key="1">
    <source>
        <dbReference type="SAM" id="MobiDB-lite"/>
    </source>
</evidence>
<reference evidence="2 3" key="1">
    <citation type="submission" date="2020-12" db="EMBL/GenBank/DDBJ databases">
        <title>Effect of drift, selection, and recombination on the evolution of hybrid genomes in Candida yeast pathogens.</title>
        <authorList>
            <person name="Mixao V."/>
            <person name="Ksiezopolska E."/>
            <person name="Saus E."/>
            <person name="Boekhout T."/>
            <person name="Gacser A."/>
            <person name="Gabaldon T."/>
        </authorList>
    </citation>
    <scope>NUCLEOTIDE SEQUENCE [LARGE SCALE GENOMIC DNA]</scope>
    <source>
        <strain evidence="2 3">BP57</strain>
    </source>
</reference>
<dbReference type="GO" id="GO:0006364">
    <property type="term" value="P:rRNA processing"/>
    <property type="evidence" value="ECO:0007669"/>
    <property type="project" value="InterPro"/>
</dbReference>
<protein>
    <submittedName>
        <fullName evidence="2">Uncharacterized protein</fullName>
    </submittedName>
</protein>
<dbReference type="RefSeq" id="XP_067547299.1">
    <property type="nucleotide sequence ID" value="XM_067693593.1"/>
</dbReference>
<dbReference type="GO" id="GO:0030515">
    <property type="term" value="F:snoRNA binding"/>
    <property type="evidence" value="ECO:0007669"/>
    <property type="project" value="InterPro"/>
</dbReference>
<dbReference type="Proteomes" id="UP000669133">
    <property type="component" value="Unassembled WGS sequence"/>
</dbReference>
<dbReference type="GeneID" id="93653142"/>
<feature type="compositionally biased region" description="Acidic residues" evidence="1">
    <location>
        <begin position="54"/>
        <end position="100"/>
    </location>
</feature>
<keyword evidence="3" id="KW-1185">Reference proteome</keyword>